<keyword evidence="2" id="KW-1185">Reference proteome</keyword>
<proteinExistence type="predicted"/>
<accession>A0A1Z4VP33</accession>
<dbReference type="Proteomes" id="UP000218765">
    <property type="component" value="Chromosome"/>
</dbReference>
<gene>
    <name evidence="1" type="ORF">FOKN1_0696</name>
</gene>
<dbReference type="EMBL" id="AP018052">
    <property type="protein sequence ID" value="BAZ93098.1"/>
    <property type="molecule type" value="Genomic_DNA"/>
</dbReference>
<dbReference type="Gene3D" id="3.30.450.20">
    <property type="entry name" value="PAS domain"/>
    <property type="match status" value="1"/>
</dbReference>
<reference evidence="1 2" key="1">
    <citation type="submission" date="2017-05" db="EMBL/GenBank/DDBJ databases">
        <title>Thiocyanate degradation by Thiohalobacter thiocyanaticus FOKN1.</title>
        <authorList>
            <person name="Oshiki M."/>
            <person name="Fukushima T."/>
            <person name="Kawano S."/>
            <person name="Nakagawa J."/>
        </authorList>
    </citation>
    <scope>NUCLEOTIDE SEQUENCE [LARGE SCALE GENOMIC DNA]</scope>
    <source>
        <strain evidence="1 2">FOKN1</strain>
    </source>
</reference>
<protein>
    <submittedName>
        <fullName evidence="1">Uncharacterized protein</fullName>
    </submittedName>
</protein>
<dbReference type="KEGG" id="ttc:FOKN1_0696"/>
<dbReference type="InterPro" id="IPR029151">
    <property type="entry name" value="Sensor-like_sf"/>
</dbReference>
<evidence type="ECO:0000313" key="1">
    <source>
        <dbReference type="EMBL" id="BAZ93098.1"/>
    </source>
</evidence>
<sequence length="300" mass="33927">MARLARECAAVWPQRQPLETLLTEWLDHLPSCKYLYALDMQGQQITANVSARGLLPEHAGRDRSQRPYLKAALAGEAFSLSDAYISRNARRPSLTAVQRIESAAGTQLGFLGADFDLRELPLTREIYEQPGQWLQMKGDPAIRSGLFSQHRVDSPMDQHIDAVLDLVTELIVAHGVFHGKLHFSSSRATLWFMEDPYRYRILDIEDLTDPGIVLTYPTHPYPQDAVIPPDRVTEVFHTLRALRFMDETLYLRAGSLNIFNGIVGLNFSCDGSHYMPWQELLEKKLDFWLGTGDAELDDAG</sequence>
<organism evidence="1 2">
    <name type="scientific">Thiohalobacter thiocyanaticus</name>
    <dbReference type="NCBI Taxonomy" id="585455"/>
    <lineage>
        <taxon>Bacteria</taxon>
        <taxon>Pseudomonadati</taxon>
        <taxon>Pseudomonadota</taxon>
        <taxon>Gammaproteobacteria</taxon>
        <taxon>Thiohalobacterales</taxon>
        <taxon>Thiohalobacteraceae</taxon>
        <taxon>Thiohalobacter</taxon>
    </lineage>
</organism>
<dbReference type="AlphaFoldDB" id="A0A1Z4VP33"/>
<dbReference type="SUPFAM" id="SSF103190">
    <property type="entry name" value="Sensory domain-like"/>
    <property type="match status" value="1"/>
</dbReference>
<dbReference type="CDD" id="cd12914">
    <property type="entry name" value="PDC1_DGC_like"/>
    <property type="match status" value="1"/>
</dbReference>
<evidence type="ECO:0000313" key="2">
    <source>
        <dbReference type="Proteomes" id="UP000218765"/>
    </source>
</evidence>
<name>A0A1Z4VP33_9GAMM</name>